<dbReference type="Proteomes" id="UP001303647">
    <property type="component" value="Unassembled WGS sequence"/>
</dbReference>
<organism evidence="2 3">
    <name type="scientific">Corynascus novoguineensis</name>
    <dbReference type="NCBI Taxonomy" id="1126955"/>
    <lineage>
        <taxon>Eukaryota</taxon>
        <taxon>Fungi</taxon>
        <taxon>Dikarya</taxon>
        <taxon>Ascomycota</taxon>
        <taxon>Pezizomycotina</taxon>
        <taxon>Sordariomycetes</taxon>
        <taxon>Sordariomycetidae</taxon>
        <taxon>Sordariales</taxon>
        <taxon>Chaetomiaceae</taxon>
        <taxon>Corynascus</taxon>
    </lineage>
</organism>
<accession>A0AAN7CUJ1</accession>
<evidence type="ECO:0000313" key="3">
    <source>
        <dbReference type="Proteomes" id="UP001303647"/>
    </source>
</evidence>
<evidence type="ECO:0000256" key="1">
    <source>
        <dbReference type="SAM" id="SignalP"/>
    </source>
</evidence>
<name>A0AAN7CUJ1_9PEZI</name>
<feature type="signal peptide" evidence="1">
    <location>
        <begin position="1"/>
        <end position="21"/>
    </location>
</feature>
<comment type="caution">
    <text evidence="2">The sequence shown here is derived from an EMBL/GenBank/DDBJ whole genome shotgun (WGS) entry which is preliminary data.</text>
</comment>
<keyword evidence="3" id="KW-1185">Reference proteome</keyword>
<reference evidence="2" key="1">
    <citation type="journal article" date="2023" name="Mol. Phylogenet. Evol.">
        <title>Genome-scale phylogeny and comparative genomics of the fungal order Sordariales.</title>
        <authorList>
            <person name="Hensen N."/>
            <person name="Bonometti L."/>
            <person name="Westerberg I."/>
            <person name="Brannstrom I.O."/>
            <person name="Guillou S."/>
            <person name="Cros-Aarteil S."/>
            <person name="Calhoun S."/>
            <person name="Haridas S."/>
            <person name="Kuo A."/>
            <person name="Mondo S."/>
            <person name="Pangilinan J."/>
            <person name="Riley R."/>
            <person name="LaButti K."/>
            <person name="Andreopoulos B."/>
            <person name="Lipzen A."/>
            <person name="Chen C."/>
            <person name="Yan M."/>
            <person name="Daum C."/>
            <person name="Ng V."/>
            <person name="Clum A."/>
            <person name="Steindorff A."/>
            <person name="Ohm R.A."/>
            <person name="Martin F."/>
            <person name="Silar P."/>
            <person name="Natvig D.O."/>
            <person name="Lalanne C."/>
            <person name="Gautier V."/>
            <person name="Ament-Velasquez S.L."/>
            <person name="Kruys A."/>
            <person name="Hutchinson M.I."/>
            <person name="Powell A.J."/>
            <person name="Barry K."/>
            <person name="Miller A.N."/>
            <person name="Grigoriev I.V."/>
            <person name="Debuchy R."/>
            <person name="Gladieux P."/>
            <person name="Hiltunen Thoren M."/>
            <person name="Johannesson H."/>
        </authorList>
    </citation>
    <scope>NUCLEOTIDE SEQUENCE</scope>
    <source>
        <strain evidence="2">CBS 359.72</strain>
    </source>
</reference>
<gene>
    <name evidence="2" type="ORF">C7999DRAFT_14481</name>
</gene>
<evidence type="ECO:0000313" key="2">
    <source>
        <dbReference type="EMBL" id="KAK4247522.1"/>
    </source>
</evidence>
<dbReference type="EMBL" id="MU857652">
    <property type="protein sequence ID" value="KAK4247522.1"/>
    <property type="molecule type" value="Genomic_DNA"/>
</dbReference>
<dbReference type="PANTHER" id="PTHR39603">
    <property type="entry name" value="CYANOVIRIN-N DOMAIN-CONTAINING PROTEIN"/>
    <property type="match status" value="1"/>
</dbReference>
<dbReference type="PANTHER" id="PTHR39603:SF1">
    <property type="entry name" value="CYANOVIRIN-N DOMAIN-CONTAINING PROTEIN"/>
    <property type="match status" value="1"/>
</dbReference>
<dbReference type="AlphaFoldDB" id="A0AAN7CUJ1"/>
<keyword evidence="1" id="KW-0732">Signal</keyword>
<sequence>MVKHVLSLATLALSTAALTAAAPGAVQTSKTTFSFAQWVEDLIANPDTALTVDEAIAAAHAADVIGSAGGLQARAPYCDQPWESANARDAAACVDNLAAKGKNGQNCVVDRSSVQFCRIGNAQIVGSKVGGTQSANCNDIARTAGLIFDSCWRADDTVKGSEYCVSNRGIQVNIAKA</sequence>
<proteinExistence type="predicted"/>
<reference evidence="2" key="2">
    <citation type="submission" date="2023-05" db="EMBL/GenBank/DDBJ databases">
        <authorList>
            <consortium name="Lawrence Berkeley National Laboratory"/>
            <person name="Steindorff A."/>
            <person name="Hensen N."/>
            <person name="Bonometti L."/>
            <person name="Westerberg I."/>
            <person name="Brannstrom I.O."/>
            <person name="Guillou S."/>
            <person name="Cros-Aarteil S."/>
            <person name="Calhoun S."/>
            <person name="Haridas S."/>
            <person name="Kuo A."/>
            <person name="Mondo S."/>
            <person name="Pangilinan J."/>
            <person name="Riley R."/>
            <person name="Labutti K."/>
            <person name="Andreopoulos B."/>
            <person name="Lipzen A."/>
            <person name="Chen C."/>
            <person name="Yanf M."/>
            <person name="Daum C."/>
            <person name="Ng V."/>
            <person name="Clum A."/>
            <person name="Ohm R."/>
            <person name="Martin F."/>
            <person name="Silar P."/>
            <person name="Natvig D."/>
            <person name="Lalanne C."/>
            <person name="Gautier V."/>
            <person name="Ament-Velasquez S.L."/>
            <person name="Kruys A."/>
            <person name="Hutchinson M.I."/>
            <person name="Powell A.J."/>
            <person name="Barry K."/>
            <person name="Miller A.N."/>
            <person name="Grigoriev I.V."/>
            <person name="Debuchy R."/>
            <person name="Gladieux P."/>
            <person name="Thoren M.H."/>
            <person name="Johannesson H."/>
        </authorList>
    </citation>
    <scope>NUCLEOTIDE SEQUENCE</scope>
    <source>
        <strain evidence="2">CBS 359.72</strain>
    </source>
</reference>
<feature type="chain" id="PRO_5042916731" description="Secreted protein" evidence="1">
    <location>
        <begin position="22"/>
        <end position="177"/>
    </location>
</feature>
<protein>
    <recommendedName>
        <fullName evidence="4">Secreted protein</fullName>
    </recommendedName>
</protein>
<evidence type="ECO:0008006" key="4">
    <source>
        <dbReference type="Google" id="ProtNLM"/>
    </source>
</evidence>